<organism evidence="1">
    <name type="scientific">Chromera velia CCMP2878</name>
    <dbReference type="NCBI Taxonomy" id="1169474"/>
    <lineage>
        <taxon>Eukaryota</taxon>
        <taxon>Sar</taxon>
        <taxon>Alveolata</taxon>
        <taxon>Colpodellida</taxon>
        <taxon>Chromeraceae</taxon>
        <taxon>Chromera</taxon>
    </lineage>
</organism>
<dbReference type="EMBL" id="CDMZ01000696">
    <property type="protein sequence ID" value="CEM19675.1"/>
    <property type="molecule type" value="Genomic_DNA"/>
</dbReference>
<dbReference type="VEuPathDB" id="CryptoDB:Cvel_19150"/>
<evidence type="ECO:0000313" key="1">
    <source>
        <dbReference type="EMBL" id="CEM19675.1"/>
    </source>
</evidence>
<accession>A0A0G4FWS1</accession>
<proteinExistence type="predicted"/>
<sequence>MKQKYSSTLLAMQLAVQERVQVFPWLLDHLDRNGRIVILSGLLLSFTKINQRLENLLLDSDDTEWEIADPAKVIMIVNALTDDQRIKLVEATGSQTD</sequence>
<dbReference type="AlphaFoldDB" id="A0A0G4FWS1"/>
<reference evidence="1" key="1">
    <citation type="submission" date="2014-11" db="EMBL/GenBank/DDBJ databases">
        <authorList>
            <person name="Otto D Thomas"/>
            <person name="Naeem Raeece"/>
        </authorList>
    </citation>
    <scope>NUCLEOTIDE SEQUENCE</scope>
</reference>
<name>A0A0G4FWS1_9ALVE</name>
<gene>
    <name evidence="1" type="ORF">Cvel_19150</name>
</gene>
<protein>
    <submittedName>
        <fullName evidence="1">Uncharacterized protein</fullName>
    </submittedName>
</protein>